<evidence type="ECO:0000313" key="1">
    <source>
        <dbReference type="EMBL" id="RXI57739.1"/>
    </source>
</evidence>
<reference evidence="1 2" key="1">
    <citation type="submission" date="2018-06" db="EMBL/GenBank/DDBJ databases">
        <title>Genome conservation of Clostridium tetani.</title>
        <authorList>
            <person name="Bruggemann H."/>
            <person name="Popoff M.R."/>
        </authorList>
    </citation>
    <scope>NUCLEOTIDE SEQUENCE [LARGE SCALE GENOMIC DNA]</scope>
    <source>
        <strain evidence="1 2">63.05</strain>
    </source>
</reference>
<proteinExistence type="predicted"/>
<organism evidence="1 2">
    <name type="scientific">Clostridium tetani</name>
    <dbReference type="NCBI Taxonomy" id="1513"/>
    <lineage>
        <taxon>Bacteria</taxon>
        <taxon>Bacillati</taxon>
        <taxon>Bacillota</taxon>
        <taxon>Clostridia</taxon>
        <taxon>Eubacteriales</taxon>
        <taxon>Clostridiaceae</taxon>
        <taxon>Clostridium</taxon>
    </lineage>
</organism>
<dbReference type="SUPFAM" id="SSF56059">
    <property type="entry name" value="Glutathione synthetase ATP-binding domain-like"/>
    <property type="match status" value="1"/>
</dbReference>
<protein>
    <recommendedName>
        <fullName evidence="3">ATP-grasp domain-containing protein</fullName>
    </recommendedName>
</protein>
<comment type="caution">
    <text evidence="1">The sequence shown here is derived from an EMBL/GenBank/DDBJ whole genome shotgun (WGS) entry which is preliminary data.</text>
</comment>
<evidence type="ECO:0000313" key="2">
    <source>
        <dbReference type="Proteomes" id="UP000290273"/>
    </source>
</evidence>
<dbReference type="InterPro" id="IPR047778">
    <property type="entry name" value="STM4014-like"/>
</dbReference>
<evidence type="ECO:0008006" key="3">
    <source>
        <dbReference type="Google" id="ProtNLM"/>
    </source>
</evidence>
<gene>
    <name evidence="1" type="ORF">DP131_03680</name>
</gene>
<dbReference type="EMBL" id="QMAU01000019">
    <property type="protein sequence ID" value="RXI57739.1"/>
    <property type="molecule type" value="Genomic_DNA"/>
</dbReference>
<dbReference type="NCBIfam" id="NF038074">
    <property type="entry name" value="fam_STM4014"/>
    <property type="match status" value="1"/>
</dbReference>
<accession>A0ABY0EUH2</accession>
<name>A0ABY0EUH2_CLOTA</name>
<sequence length="397" mass="46694">MMYMTLMRTKSGDHPLYQNNMKSNFLLIGDKKGKRLNEFVNCLKNENIYNYNIITWQDLLTNLDIIKKHMHNNTIIKIEPPEKDLYLYKSFLKVGLKKGIVSSKEIDNIDFEKCPIIAPAQWYCGIKEMFYGIEDIVNGNKEKNIFMTTNIKEALIMMDKKLTYDFLEENIKDFYLPKRLKNYKDYDEFRQDTANKYLKCFIKLRYGSGSEGVIAYSNNPRLNEESIYTSLNYSKEEKIFFSTYKVNCIKDKDIIKKMIDWVLENDAHIEIWIPKSKYKGQAYDTRVIVVNNKVEYLLSRLSKTPITNLHLRNHRLESEKFIEPKNIEIIKKASESVMKAFNNSFISGIDVVMSTGNKPYIIDVNPFGDLLHHLIGTEKNIYYKEIQESIKKLGEIL</sequence>
<dbReference type="Proteomes" id="UP000290273">
    <property type="component" value="Unassembled WGS sequence"/>
</dbReference>
<dbReference type="Gene3D" id="3.30.470.20">
    <property type="entry name" value="ATP-grasp fold, B domain"/>
    <property type="match status" value="1"/>
</dbReference>